<evidence type="ECO:0000256" key="8">
    <source>
        <dbReference type="ARBA" id="ARBA00022989"/>
    </source>
</evidence>
<feature type="domain" description="Ion transport" evidence="13">
    <location>
        <begin position="23"/>
        <end position="233"/>
    </location>
</feature>
<feature type="transmembrane region" description="Helical" evidence="12">
    <location>
        <begin position="84"/>
        <end position="107"/>
    </location>
</feature>
<feature type="transmembrane region" description="Helical" evidence="12">
    <location>
        <begin position="150"/>
        <end position="171"/>
    </location>
</feature>
<dbReference type="InterPro" id="IPR028325">
    <property type="entry name" value="VG_K_chnl"/>
</dbReference>
<dbReference type="Gene3D" id="1.20.120.350">
    <property type="entry name" value="Voltage-gated potassium channels. Chain C"/>
    <property type="match status" value="1"/>
</dbReference>
<organism evidence="14 15">
    <name type="scientific">Negadavirga shengliensis</name>
    <dbReference type="NCBI Taxonomy" id="1389218"/>
    <lineage>
        <taxon>Bacteria</taxon>
        <taxon>Pseudomonadati</taxon>
        <taxon>Bacteroidota</taxon>
        <taxon>Cytophagia</taxon>
        <taxon>Cytophagales</taxon>
        <taxon>Cyclobacteriaceae</taxon>
        <taxon>Negadavirga</taxon>
    </lineage>
</organism>
<reference evidence="15" key="1">
    <citation type="journal article" date="2019" name="Int. J. Syst. Evol. Microbiol.">
        <title>The Global Catalogue of Microorganisms (GCM) 10K type strain sequencing project: providing services to taxonomists for standard genome sequencing and annotation.</title>
        <authorList>
            <consortium name="The Broad Institute Genomics Platform"/>
            <consortium name="The Broad Institute Genome Sequencing Center for Infectious Disease"/>
            <person name="Wu L."/>
            <person name="Ma J."/>
        </authorList>
    </citation>
    <scope>NUCLEOTIDE SEQUENCE [LARGE SCALE GENOMIC DNA]</scope>
    <source>
        <strain evidence="15">CGMCC 4.7466</strain>
    </source>
</reference>
<dbReference type="InterPro" id="IPR005821">
    <property type="entry name" value="Ion_trans_dom"/>
</dbReference>
<evidence type="ECO:0000256" key="11">
    <source>
        <dbReference type="ARBA" id="ARBA00023303"/>
    </source>
</evidence>
<keyword evidence="5" id="KW-0631">Potassium channel</keyword>
<keyword evidence="6" id="KW-0851">Voltage-gated channel</keyword>
<name>A0ABV9SWI7_9BACT</name>
<dbReference type="EMBL" id="JBHSJJ010000001">
    <property type="protein sequence ID" value="MFC4870612.1"/>
    <property type="molecule type" value="Genomic_DNA"/>
</dbReference>
<evidence type="ECO:0000256" key="9">
    <source>
        <dbReference type="ARBA" id="ARBA00023065"/>
    </source>
</evidence>
<dbReference type="SUPFAM" id="SSF81324">
    <property type="entry name" value="Voltage-gated potassium channels"/>
    <property type="match status" value="1"/>
</dbReference>
<dbReference type="InterPro" id="IPR027359">
    <property type="entry name" value="Volt_channel_dom_sf"/>
</dbReference>
<evidence type="ECO:0000256" key="3">
    <source>
        <dbReference type="ARBA" id="ARBA00022538"/>
    </source>
</evidence>
<protein>
    <submittedName>
        <fullName evidence="14">Ion transporter</fullName>
    </submittedName>
</protein>
<evidence type="ECO:0000256" key="7">
    <source>
        <dbReference type="ARBA" id="ARBA00022958"/>
    </source>
</evidence>
<keyword evidence="7" id="KW-0630">Potassium</keyword>
<dbReference type="Proteomes" id="UP001595818">
    <property type="component" value="Unassembled WGS sequence"/>
</dbReference>
<keyword evidence="4 12" id="KW-0812">Transmembrane</keyword>
<comment type="subcellular location">
    <subcellularLocation>
        <location evidence="1">Membrane</location>
        <topology evidence="1">Multi-pass membrane protein</topology>
    </subcellularLocation>
</comment>
<dbReference type="PANTHER" id="PTHR11537">
    <property type="entry name" value="VOLTAGE-GATED POTASSIUM CHANNEL"/>
    <property type="match status" value="1"/>
</dbReference>
<keyword evidence="9" id="KW-0406">Ion transport</keyword>
<accession>A0ABV9SWI7</accession>
<keyword evidence="15" id="KW-1185">Reference proteome</keyword>
<dbReference type="PRINTS" id="PR00169">
    <property type="entry name" value="KCHANNEL"/>
</dbReference>
<evidence type="ECO:0000256" key="1">
    <source>
        <dbReference type="ARBA" id="ARBA00004141"/>
    </source>
</evidence>
<feature type="transmembrane region" description="Helical" evidence="12">
    <location>
        <begin position="183"/>
        <end position="203"/>
    </location>
</feature>
<dbReference type="Pfam" id="PF00520">
    <property type="entry name" value="Ion_trans"/>
    <property type="match status" value="1"/>
</dbReference>
<dbReference type="Gene3D" id="1.10.287.70">
    <property type="match status" value="1"/>
</dbReference>
<evidence type="ECO:0000256" key="5">
    <source>
        <dbReference type="ARBA" id="ARBA00022826"/>
    </source>
</evidence>
<keyword evidence="11" id="KW-0407">Ion channel</keyword>
<evidence type="ECO:0000256" key="6">
    <source>
        <dbReference type="ARBA" id="ARBA00022882"/>
    </source>
</evidence>
<dbReference type="RefSeq" id="WP_377061297.1">
    <property type="nucleotide sequence ID" value="NZ_JBHSJJ010000001.1"/>
</dbReference>
<evidence type="ECO:0000256" key="2">
    <source>
        <dbReference type="ARBA" id="ARBA00022448"/>
    </source>
</evidence>
<gene>
    <name evidence="14" type="ORF">ACFPFU_02860</name>
</gene>
<keyword evidence="2" id="KW-0813">Transport</keyword>
<evidence type="ECO:0000313" key="14">
    <source>
        <dbReference type="EMBL" id="MFC4870612.1"/>
    </source>
</evidence>
<proteinExistence type="predicted"/>
<evidence type="ECO:0000256" key="4">
    <source>
        <dbReference type="ARBA" id="ARBA00022692"/>
    </source>
</evidence>
<feature type="transmembrane region" description="Helical" evidence="12">
    <location>
        <begin position="24"/>
        <end position="42"/>
    </location>
</feature>
<evidence type="ECO:0000313" key="15">
    <source>
        <dbReference type="Proteomes" id="UP001595818"/>
    </source>
</evidence>
<feature type="transmembrane region" description="Helical" evidence="12">
    <location>
        <begin position="209"/>
        <end position="229"/>
    </location>
</feature>
<keyword evidence="3" id="KW-0633">Potassium transport</keyword>
<evidence type="ECO:0000256" key="12">
    <source>
        <dbReference type="SAM" id="Phobius"/>
    </source>
</evidence>
<sequence length="274" mass="30653">MPLLPSKARLAHVVFESDDRASKTFDIVLLVLILGSVAVTILDSVREIRATYGTLFWFLEWGVTILFTIEYLMRIWLSRNKKGYVFSFYGLVDLLATIPAYLSLFIVNTQYLIVIRSLRLLRVIRILKLGRYVSEADFLTQALYASKAKIQLFVGSVLSIVLIMGTVMYIVEGPESGYTSIPMAMYWAIVTLTTVGFGDITPLTPFGKFLASVIMLLGYAIIAVPTGIVTSELTAAKYKNVSPIRKTCPTCDLKDHDRDAAYCKFCGSELERIL</sequence>
<dbReference type="PANTHER" id="PTHR11537:SF254">
    <property type="entry name" value="POTASSIUM VOLTAGE-GATED CHANNEL PROTEIN SHAB"/>
    <property type="match status" value="1"/>
</dbReference>
<keyword evidence="8 12" id="KW-1133">Transmembrane helix</keyword>
<comment type="caution">
    <text evidence="14">The sequence shown here is derived from an EMBL/GenBank/DDBJ whole genome shotgun (WGS) entry which is preliminary data.</text>
</comment>
<keyword evidence="10 12" id="KW-0472">Membrane</keyword>
<feature type="transmembrane region" description="Helical" evidence="12">
    <location>
        <begin position="54"/>
        <end position="72"/>
    </location>
</feature>
<evidence type="ECO:0000256" key="10">
    <source>
        <dbReference type="ARBA" id="ARBA00023136"/>
    </source>
</evidence>
<evidence type="ECO:0000259" key="13">
    <source>
        <dbReference type="Pfam" id="PF00520"/>
    </source>
</evidence>